<feature type="region of interest" description="Disordered" evidence="4">
    <location>
        <begin position="109"/>
        <end position="139"/>
    </location>
</feature>
<feature type="compositionally biased region" description="Polar residues" evidence="4">
    <location>
        <begin position="123"/>
        <end position="137"/>
    </location>
</feature>
<dbReference type="InterPro" id="IPR036770">
    <property type="entry name" value="Ankyrin_rpt-contain_sf"/>
</dbReference>
<evidence type="ECO:0000256" key="3">
    <source>
        <dbReference type="PROSITE-ProRule" id="PRU00023"/>
    </source>
</evidence>
<dbReference type="PROSITE" id="PS50297">
    <property type="entry name" value="ANK_REP_REGION"/>
    <property type="match status" value="2"/>
</dbReference>
<reference evidence="5 6" key="1">
    <citation type="submission" date="2013-03" db="EMBL/GenBank/DDBJ databases">
        <title>The Genome Sequence of Exophiala aquamarina CBS 119918.</title>
        <authorList>
            <consortium name="The Broad Institute Genomics Platform"/>
            <person name="Cuomo C."/>
            <person name="de Hoog S."/>
            <person name="Gorbushina A."/>
            <person name="Walker B."/>
            <person name="Young S.K."/>
            <person name="Zeng Q."/>
            <person name="Gargeya S."/>
            <person name="Fitzgerald M."/>
            <person name="Haas B."/>
            <person name="Abouelleil A."/>
            <person name="Allen A.W."/>
            <person name="Alvarado L."/>
            <person name="Arachchi H.M."/>
            <person name="Berlin A.M."/>
            <person name="Chapman S.B."/>
            <person name="Gainer-Dewar J."/>
            <person name="Goldberg J."/>
            <person name="Griggs A."/>
            <person name="Gujja S."/>
            <person name="Hansen M."/>
            <person name="Howarth C."/>
            <person name="Imamovic A."/>
            <person name="Ireland A."/>
            <person name="Larimer J."/>
            <person name="McCowan C."/>
            <person name="Murphy C."/>
            <person name="Pearson M."/>
            <person name="Poon T.W."/>
            <person name="Priest M."/>
            <person name="Roberts A."/>
            <person name="Saif S."/>
            <person name="Shea T."/>
            <person name="Sisk P."/>
            <person name="Sykes S."/>
            <person name="Wortman J."/>
            <person name="Nusbaum C."/>
            <person name="Birren B."/>
        </authorList>
    </citation>
    <scope>NUCLEOTIDE SEQUENCE [LARGE SCALE GENOMIC DNA]</scope>
    <source>
        <strain evidence="5 6">CBS 119918</strain>
    </source>
</reference>
<name>A0A072PA99_9EURO</name>
<dbReference type="InterPro" id="IPR050745">
    <property type="entry name" value="Multifunctional_regulatory"/>
</dbReference>
<organism evidence="5 6">
    <name type="scientific">Exophiala aquamarina CBS 119918</name>
    <dbReference type="NCBI Taxonomy" id="1182545"/>
    <lineage>
        <taxon>Eukaryota</taxon>
        <taxon>Fungi</taxon>
        <taxon>Dikarya</taxon>
        <taxon>Ascomycota</taxon>
        <taxon>Pezizomycotina</taxon>
        <taxon>Eurotiomycetes</taxon>
        <taxon>Chaetothyriomycetidae</taxon>
        <taxon>Chaetothyriales</taxon>
        <taxon>Herpotrichiellaceae</taxon>
        <taxon>Exophiala</taxon>
    </lineage>
</organism>
<dbReference type="STRING" id="1182545.A0A072PA99"/>
<dbReference type="Gene3D" id="1.25.40.20">
    <property type="entry name" value="Ankyrin repeat-containing domain"/>
    <property type="match status" value="1"/>
</dbReference>
<evidence type="ECO:0000256" key="4">
    <source>
        <dbReference type="SAM" id="MobiDB-lite"/>
    </source>
</evidence>
<dbReference type="OrthoDB" id="4121247at2759"/>
<evidence type="ECO:0000256" key="1">
    <source>
        <dbReference type="ARBA" id="ARBA00022737"/>
    </source>
</evidence>
<dbReference type="PROSITE" id="PS50088">
    <property type="entry name" value="ANK_REPEAT"/>
    <property type="match status" value="2"/>
</dbReference>
<keyword evidence="1" id="KW-0677">Repeat</keyword>
<protein>
    <submittedName>
        <fullName evidence="5">Uncharacterized protein</fullName>
    </submittedName>
</protein>
<evidence type="ECO:0000313" key="6">
    <source>
        <dbReference type="Proteomes" id="UP000027920"/>
    </source>
</evidence>
<dbReference type="Proteomes" id="UP000027920">
    <property type="component" value="Unassembled WGS sequence"/>
</dbReference>
<evidence type="ECO:0000256" key="2">
    <source>
        <dbReference type="ARBA" id="ARBA00023043"/>
    </source>
</evidence>
<proteinExistence type="predicted"/>
<dbReference type="PANTHER" id="PTHR24189">
    <property type="entry name" value="MYOTROPHIN"/>
    <property type="match status" value="1"/>
</dbReference>
<dbReference type="InterPro" id="IPR002110">
    <property type="entry name" value="Ankyrin_rpt"/>
</dbReference>
<dbReference type="VEuPathDB" id="FungiDB:A1O9_07774"/>
<comment type="caution">
    <text evidence="5">The sequence shown here is derived from an EMBL/GenBank/DDBJ whole genome shotgun (WGS) entry which is preliminary data.</text>
</comment>
<gene>
    <name evidence="5" type="ORF">A1O9_07774</name>
</gene>
<sequence>MGLRKKVKHQGWIDIDCVVQKRKRMGIESDVCIDETLIPPNKLREKATRNAIDVVTRSQQEPRTPELPNRVSIWTPQPCQLLAPLIQQLPWARFSASLEAQPYNALSNLQHQSSSAGGHHDQTTNQSLPFPSTSSGQDFGGLTKHNANIQLLLLLAFTLSNNLMTNSGIAKLLELVPPPSRFSHLRDLVWHEGATTEAVAENLFRYAKLHDTQMLSMLLGLGIDPNEQVVSWLGILTTPLAYAAYFNKVESVKVLILAGADVNGAHSVIKDGESPLEKAVASFDCEITLLLLNHGAKVDGSYRPRTGASMLKCAFQDHKAPGPFLIKALLDNGASMELDGQQGAEILALALPDCLDTNDDSCKKRSITYFKQG</sequence>
<evidence type="ECO:0000313" key="5">
    <source>
        <dbReference type="EMBL" id="KEF56193.1"/>
    </source>
</evidence>
<dbReference type="RefSeq" id="XP_013258783.1">
    <property type="nucleotide sequence ID" value="XM_013403329.1"/>
</dbReference>
<dbReference type="AlphaFoldDB" id="A0A072PA99"/>
<dbReference type="EMBL" id="AMGV01000006">
    <property type="protein sequence ID" value="KEF56193.1"/>
    <property type="molecule type" value="Genomic_DNA"/>
</dbReference>
<dbReference type="SUPFAM" id="SSF48403">
    <property type="entry name" value="Ankyrin repeat"/>
    <property type="match status" value="1"/>
</dbReference>
<feature type="repeat" description="ANK" evidence="3">
    <location>
        <begin position="238"/>
        <end position="267"/>
    </location>
</feature>
<dbReference type="HOGENOM" id="CLU_741915_0_0_1"/>
<feature type="repeat" description="ANK" evidence="3">
    <location>
        <begin position="271"/>
        <end position="303"/>
    </location>
</feature>
<keyword evidence="6" id="KW-1185">Reference proteome</keyword>
<dbReference type="GeneID" id="25282687"/>
<dbReference type="Pfam" id="PF12796">
    <property type="entry name" value="Ank_2"/>
    <property type="match status" value="1"/>
</dbReference>
<accession>A0A072PA99</accession>
<keyword evidence="2 3" id="KW-0040">ANK repeat</keyword>
<dbReference type="SMART" id="SM00248">
    <property type="entry name" value="ANK"/>
    <property type="match status" value="2"/>
</dbReference>